<organism evidence="2 3">
    <name type="scientific">Metapseudomonas furukawaii</name>
    <name type="common">Pseudomonas furukawaii</name>
    <dbReference type="NCBI Taxonomy" id="1149133"/>
    <lineage>
        <taxon>Bacteria</taxon>
        <taxon>Pseudomonadati</taxon>
        <taxon>Pseudomonadota</taxon>
        <taxon>Gammaproteobacteria</taxon>
        <taxon>Pseudomonadales</taxon>
        <taxon>Pseudomonadaceae</taxon>
        <taxon>Metapseudomonas</taxon>
    </lineage>
</organism>
<evidence type="ECO:0000313" key="2">
    <source>
        <dbReference type="EMBL" id="BAU77433.1"/>
    </source>
</evidence>
<sequence length="70" mass="7776">MFLTLVVILHRPLGWFFSVAFTFYALRWLFQDGPAATFAGLVAVAAMVGLVAVKYILISWGARMVKGGRR</sequence>
<dbReference type="KEGG" id="pfuw:KF707C_p440"/>
<keyword evidence="3" id="KW-1185">Reference proteome</keyword>
<protein>
    <submittedName>
        <fullName evidence="2">Uncharacterized protein</fullName>
    </submittedName>
</protein>
<keyword evidence="1" id="KW-1133">Transmembrane helix</keyword>
<evidence type="ECO:0000256" key="1">
    <source>
        <dbReference type="SAM" id="Phobius"/>
    </source>
</evidence>
<keyword evidence="2" id="KW-0614">Plasmid</keyword>
<dbReference type="EMBL" id="AP014863">
    <property type="protein sequence ID" value="BAU77433.1"/>
    <property type="molecule type" value="Genomic_DNA"/>
</dbReference>
<geneLocation type="plasmid" evidence="2 3">
    <name>pKF707</name>
</geneLocation>
<gene>
    <name evidence="2" type="ORF">KF707C_p440</name>
</gene>
<accession>A0AAD1C6N2</accession>
<reference evidence="2 3" key="1">
    <citation type="journal article" date="2018" name="Int. J. Syst. Evol. Microbiol.">
        <title>Pseudomonas furukawaii sp. nov., a polychlorinated biphenyl-degrading bacterium isolated from biphenyl-contaminated soil in Japan.</title>
        <authorList>
            <person name="Kimura N."/>
            <person name="Watanabe T."/>
            <person name="Suenaga H."/>
            <person name="Fujihara H."/>
            <person name="Futagami T."/>
            <person name="Goto M."/>
            <person name="Hanada S."/>
            <person name="Hirose J."/>
        </authorList>
    </citation>
    <scope>NUCLEOTIDE SEQUENCE [LARGE SCALE GENOMIC DNA]</scope>
    <source>
        <strain evidence="3">DSM 10086 / NBRC 110670 / KF707</strain>
    </source>
</reference>
<feature type="transmembrane region" description="Helical" evidence="1">
    <location>
        <begin position="36"/>
        <end position="60"/>
    </location>
</feature>
<proteinExistence type="predicted"/>
<name>A0AAD1C6N2_METFU</name>
<keyword evidence="1" id="KW-0812">Transmembrane</keyword>
<feature type="transmembrane region" description="Helical" evidence="1">
    <location>
        <begin position="12"/>
        <end position="30"/>
    </location>
</feature>
<dbReference type="Proteomes" id="UP000218554">
    <property type="component" value="Plasmid pKF707"/>
</dbReference>
<evidence type="ECO:0000313" key="3">
    <source>
        <dbReference type="Proteomes" id="UP000218554"/>
    </source>
</evidence>
<keyword evidence="1" id="KW-0472">Membrane</keyword>
<dbReference type="AlphaFoldDB" id="A0AAD1C6N2"/>